<keyword evidence="4" id="KW-1185">Reference proteome</keyword>
<evidence type="ECO:0000313" key="4">
    <source>
        <dbReference type="Proteomes" id="UP000070299"/>
    </source>
</evidence>
<dbReference type="RefSeq" id="WP_068380792.1">
    <property type="nucleotide sequence ID" value="NZ_LSNE01000011.1"/>
</dbReference>
<feature type="signal peptide" evidence="1">
    <location>
        <begin position="1"/>
        <end position="31"/>
    </location>
</feature>
<accession>A0A148KM42</accession>
<feature type="domain" description="DUF3857" evidence="2">
    <location>
        <begin position="83"/>
        <end position="237"/>
    </location>
</feature>
<dbReference type="AlphaFoldDB" id="A0A148KM42"/>
<proteinExistence type="predicted"/>
<dbReference type="Pfam" id="PF12969">
    <property type="entry name" value="DUF3857"/>
    <property type="match status" value="1"/>
</dbReference>
<dbReference type="OrthoDB" id="8595007at2"/>
<evidence type="ECO:0000259" key="2">
    <source>
        <dbReference type="Pfam" id="PF12969"/>
    </source>
</evidence>
<comment type="caution">
    <text evidence="3">The sequence shown here is derived from an EMBL/GenBank/DDBJ whole genome shotgun (WGS) entry which is preliminary data.</text>
</comment>
<sequence>MPNRRIKWYRNLPASFIVLFFVCLSSNIAAANRLNSHEPQVNIINSPTWVDMQTYTVADFVDLRSPAHYHLVDKQVSGVAGKQVYARFVYSLTDPSGIESNANIHIRFNPAYEVLNIHGIKVLRNNKVVNQLKRSDIEVINAEDRQNSNIYSGEVEAVVLLKDVRVGDVIDYSYTVVGSNPVFADKFSAGATIGWGVTVDKINVAVLMPSNRPLQYKLFRSDAKVKKQTKDTNTLYQLTLLDTAEIFEEDNIPSWYTPYPHVQFSEYQSWQEVASWANELFAVDKTPSPELVEFISNLKTKPLNDAIDEAINFSQNQIRYLGLELGENSHRPHSPAETFDHRQGDCKDKSLFLSMLLNELGVTASPALVSSVNRQHVNDYLPSHGVFDHAIVNIQLNGISYWIDPTVTHQGSKLVSKFQTDFGSALLVNPTSTKLVSAQPSLNNHSSIVVTENIIAADYSSAVEWRITTKMTGREADNLRYRLKSEGQVKLAKSYLNYYAKRYPNIESLDQLSINDNRGDNQITIVERYLVVDFWRLNAQQHAEFELQADFSSQYVQLPKSIKREQPLAIYPNISVEHKITLQLPEHIDFSTEVDNASYADQHINFDSQISNDRRLLIFSNIYQAKQDHVAVADVAAHLSLLNDIAKRMSYHNSITNVSQDPGIQSMQNLLKNLNQRRLATEQNAGE</sequence>
<reference evidence="4" key="1">
    <citation type="submission" date="2016-02" db="EMBL/GenBank/DDBJ databases">
        <authorList>
            <person name="Schultz-Johansen M."/>
            <person name="Glaring M.A."/>
            <person name="Bech P.K."/>
            <person name="Stougaard P."/>
        </authorList>
    </citation>
    <scope>NUCLEOTIDE SEQUENCE [LARGE SCALE GENOMIC DNA]</scope>
    <source>
        <strain evidence="4">S66</strain>
    </source>
</reference>
<dbReference type="Gene3D" id="3.10.620.30">
    <property type="match status" value="1"/>
</dbReference>
<feature type="chain" id="PRO_5007550145" description="DUF3857 domain-containing protein" evidence="1">
    <location>
        <begin position="32"/>
        <end position="687"/>
    </location>
</feature>
<organism evidence="3 4">
    <name type="scientific">Paraglaciecola hydrolytica</name>
    <dbReference type="NCBI Taxonomy" id="1799789"/>
    <lineage>
        <taxon>Bacteria</taxon>
        <taxon>Pseudomonadati</taxon>
        <taxon>Pseudomonadota</taxon>
        <taxon>Gammaproteobacteria</taxon>
        <taxon>Alteromonadales</taxon>
        <taxon>Alteromonadaceae</taxon>
        <taxon>Paraglaciecola</taxon>
    </lineage>
</organism>
<dbReference type="STRING" id="1799789.AX660_22005"/>
<dbReference type="EMBL" id="LSNE01000011">
    <property type="protein sequence ID" value="KXI27393.1"/>
    <property type="molecule type" value="Genomic_DNA"/>
</dbReference>
<name>A0A148KM42_9ALTE</name>
<dbReference type="InterPro" id="IPR038765">
    <property type="entry name" value="Papain-like_cys_pep_sf"/>
</dbReference>
<dbReference type="Gene3D" id="2.60.40.3140">
    <property type="match status" value="1"/>
</dbReference>
<dbReference type="InterPro" id="IPR024618">
    <property type="entry name" value="DUF3857"/>
</dbReference>
<evidence type="ECO:0000313" key="3">
    <source>
        <dbReference type="EMBL" id="KXI27393.1"/>
    </source>
</evidence>
<gene>
    <name evidence="3" type="ORF">AX660_22005</name>
</gene>
<protein>
    <recommendedName>
        <fullName evidence="2">DUF3857 domain-containing protein</fullName>
    </recommendedName>
</protein>
<dbReference type="Proteomes" id="UP000070299">
    <property type="component" value="Unassembled WGS sequence"/>
</dbReference>
<keyword evidence="1" id="KW-0732">Signal</keyword>
<evidence type="ECO:0000256" key="1">
    <source>
        <dbReference type="SAM" id="SignalP"/>
    </source>
</evidence>
<dbReference type="SUPFAM" id="SSF54001">
    <property type="entry name" value="Cysteine proteinases"/>
    <property type="match status" value="1"/>
</dbReference>